<evidence type="ECO:0000259" key="6">
    <source>
        <dbReference type="PROSITE" id="PS51063"/>
    </source>
</evidence>
<feature type="region of interest" description="Disordered" evidence="4">
    <location>
        <begin position="142"/>
        <end position="181"/>
    </location>
</feature>
<dbReference type="PROSITE" id="PS50042">
    <property type="entry name" value="CNMP_BINDING_3"/>
    <property type="match status" value="1"/>
</dbReference>
<dbReference type="OrthoDB" id="3182344at2"/>
<reference evidence="7 8" key="1">
    <citation type="submission" date="2019-10" db="EMBL/GenBank/DDBJ databases">
        <title>Draft whole-genome sequence of the purple nonsulfur photosynthetic bacterium Roseospira navarrensis DSM 15114.</title>
        <authorList>
            <person name="Kyndt J.A."/>
            <person name="Meyer T.E."/>
        </authorList>
    </citation>
    <scope>NUCLEOTIDE SEQUENCE [LARGE SCALE GENOMIC DNA]</scope>
    <source>
        <strain evidence="7 8">DSM 15114</strain>
    </source>
</reference>
<dbReference type="Pfam" id="PF13545">
    <property type="entry name" value="HTH_Crp_2"/>
    <property type="match status" value="1"/>
</dbReference>
<dbReference type="SUPFAM" id="SSF46785">
    <property type="entry name" value="Winged helix' DNA-binding domain"/>
    <property type="match status" value="1"/>
</dbReference>
<gene>
    <name evidence="7" type="ORF">GHC57_12315</name>
</gene>
<dbReference type="GO" id="GO:0005829">
    <property type="term" value="C:cytosol"/>
    <property type="evidence" value="ECO:0007669"/>
    <property type="project" value="TreeGrafter"/>
</dbReference>
<dbReference type="Pfam" id="PF00027">
    <property type="entry name" value="cNMP_binding"/>
    <property type="match status" value="1"/>
</dbReference>
<accession>A0A7X1ZEW3</accession>
<name>A0A7X1ZEW3_9PROT</name>
<keyword evidence="3" id="KW-0804">Transcription</keyword>
<evidence type="ECO:0000256" key="1">
    <source>
        <dbReference type="ARBA" id="ARBA00023015"/>
    </source>
</evidence>
<dbReference type="SUPFAM" id="SSF51206">
    <property type="entry name" value="cAMP-binding domain-like"/>
    <property type="match status" value="1"/>
</dbReference>
<feature type="domain" description="HTH crp-type" evidence="6">
    <location>
        <begin position="274"/>
        <end position="346"/>
    </location>
</feature>
<dbReference type="AlphaFoldDB" id="A0A7X1ZEW3"/>
<evidence type="ECO:0000313" key="8">
    <source>
        <dbReference type="Proteomes" id="UP000434582"/>
    </source>
</evidence>
<evidence type="ECO:0000256" key="2">
    <source>
        <dbReference type="ARBA" id="ARBA00023125"/>
    </source>
</evidence>
<dbReference type="InterPro" id="IPR036390">
    <property type="entry name" value="WH_DNA-bd_sf"/>
</dbReference>
<dbReference type="Gene3D" id="2.60.120.10">
    <property type="entry name" value="Jelly Rolls"/>
    <property type="match status" value="2"/>
</dbReference>
<dbReference type="SMART" id="SM00100">
    <property type="entry name" value="cNMP"/>
    <property type="match status" value="1"/>
</dbReference>
<dbReference type="GO" id="GO:0003677">
    <property type="term" value="F:DNA binding"/>
    <property type="evidence" value="ECO:0007669"/>
    <property type="project" value="UniProtKB-KW"/>
</dbReference>
<dbReference type="PANTHER" id="PTHR24567:SF74">
    <property type="entry name" value="HTH-TYPE TRANSCRIPTIONAL REGULATOR ARCR"/>
    <property type="match status" value="1"/>
</dbReference>
<feature type="compositionally biased region" description="Low complexity" evidence="4">
    <location>
        <begin position="1"/>
        <end position="11"/>
    </location>
</feature>
<dbReference type="InterPro" id="IPR050397">
    <property type="entry name" value="Env_Response_Regulators"/>
</dbReference>
<dbReference type="InterPro" id="IPR012318">
    <property type="entry name" value="HTH_CRP"/>
</dbReference>
<feature type="compositionally biased region" description="Basic and acidic residues" evidence="4">
    <location>
        <begin position="168"/>
        <end position="177"/>
    </location>
</feature>
<sequence>MAANHPGPTRTEGPRGGRRRRCGTDGGSASEERPTQEENTMGTHGADRDAAGRLPAGANADGPDSFEAEAVTGREEAIATLAENKLLQTIPPEVLQRVEDMCRWRQLATHEVVFDQDDSSQDVYFIVRGKLRILVFRGPAEQDGEGLANGAGAPDRPGGTGSDESDAQEQRDADAESHSVQTGNAAFEELMEEGAPMTLTELVAGDTFGELSAIDGRMRSARAVALEPSLVAILDGPSFVDLVRGQGDLALALLRRVAGYLRTSNRRMYNLSTLTAKQRVYAQLSRLAEVHPHRRTEWIIDPLPPHTDIAFWAGTKRETVAAAIGWLAREGIVARQNRVLLIREPDRLRDLAKR</sequence>
<keyword evidence="8" id="KW-1185">Reference proteome</keyword>
<evidence type="ECO:0000259" key="5">
    <source>
        <dbReference type="PROSITE" id="PS50042"/>
    </source>
</evidence>
<feature type="domain" description="Cyclic nucleotide-binding" evidence="5">
    <location>
        <begin position="86"/>
        <end position="243"/>
    </location>
</feature>
<dbReference type="Proteomes" id="UP000434582">
    <property type="component" value="Unassembled WGS sequence"/>
</dbReference>
<evidence type="ECO:0000313" key="7">
    <source>
        <dbReference type="EMBL" id="MQX37303.1"/>
    </source>
</evidence>
<dbReference type="CDD" id="cd00038">
    <property type="entry name" value="CAP_ED"/>
    <property type="match status" value="1"/>
</dbReference>
<dbReference type="EMBL" id="WIVE01000038">
    <property type="protein sequence ID" value="MQX37303.1"/>
    <property type="molecule type" value="Genomic_DNA"/>
</dbReference>
<dbReference type="GO" id="GO:0003700">
    <property type="term" value="F:DNA-binding transcription factor activity"/>
    <property type="evidence" value="ECO:0007669"/>
    <property type="project" value="TreeGrafter"/>
</dbReference>
<keyword evidence="1" id="KW-0805">Transcription regulation</keyword>
<organism evidence="7 8">
    <name type="scientific">Roseospira navarrensis</name>
    <dbReference type="NCBI Taxonomy" id="140058"/>
    <lineage>
        <taxon>Bacteria</taxon>
        <taxon>Pseudomonadati</taxon>
        <taxon>Pseudomonadota</taxon>
        <taxon>Alphaproteobacteria</taxon>
        <taxon>Rhodospirillales</taxon>
        <taxon>Rhodospirillaceae</taxon>
        <taxon>Roseospira</taxon>
    </lineage>
</organism>
<dbReference type="PANTHER" id="PTHR24567">
    <property type="entry name" value="CRP FAMILY TRANSCRIPTIONAL REGULATORY PROTEIN"/>
    <property type="match status" value="1"/>
</dbReference>
<dbReference type="InterPro" id="IPR000595">
    <property type="entry name" value="cNMP-bd_dom"/>
</dbReference>
<protein>
    <submittedName>
        <fullName evidence="7">Cyclic nucleotide-binding domain-containing protein</fullName>
    </submittedName>
</protein>
<keyword evidence="2" id="KW-0238">DNA-binding</keyword>
<dbReference type="InterPro" id="IPR014710">
    <property type="entry name" value="RmlC-like_jellyroll"/>
</dbReference>
<proteinExistence type="predicted"/>
<comment type="caution">
    <text evidence="7">The sequence shown here is derived from an EMBL/GenBank/DDBJ whole genome shotgun (WGS) entry which is preliminary data.</text>
</comment>
<feature type="region of interest" description="Disordered" evidence="4">
    <location>
        <begin position="1"/>
        <end position="65"/>
    </location>
</feature>
<dbReference type="InterPro" id="IPR018490">
    <property type="entry name" value="cNMP-bd_dom_sf"/>
</dbReference>
<evidence type="ECO:0000256" key="3">
    <source>
        <dbReference type="ARBA" id="ARBA00023163"/>
    </source>
</evidence>
<dbReference type="PROSITE" id="PS51063">
    <property type="entry name" value="HTH_CRP_2"/>
    <property type="match status" value="1"/>
</dbReference>
<evidence type="ECO:0000256" key="4">
    <source>
        <dbReference type="SAM" id="MobiDB-lite"/>
    </source>
</evidence>